<name>A0A8J3Z6L5_9ACTN</name>
<dbReference type="EMBL" id="BOPG01000034">
    <property type="protein sequence ID" value="GIJ58396.1"/>
    <property type="molecule type" value="Genomic_DNA"/>
</dbReference>
<comment type="caution">
    <text evidence="2">The sequence shown here is derived from an EMBL/GenBank/DDBJ whole genome shotgun (WGS) entry which is preliminary data.</text>
</comment>
<feature type="transmembrane region" description="Helical" evidence="1">
    <location>
        <begin position="60"/>
        <end position="81"/>
    </location>
</feature>
<dbReference type="Proteomes" id="UP000612585">
    <property type="component" value="Unassembled WGS sequence"/>
</dbReference>
<keyword evidence="1" id="KW-0812">Transmembrane</keyword>
<accession>A0A8J3Z6L5</accession>
<keyword evidence="3" id="KW-1185">Reference proteome</keyword>
<organism evidence="2 3">
    <name type="scientific">Virgisporangium aurantiacum</name>
    <dbReference type="NCBI Taxonomy" id="175570"/>
    <lineage>
        <taxon>Bacteria</taxon>
        <taxon>Bacillati</taxon>
        <taxon>Actinomycetota</taxon>
        <taxon>Actinomycetes</taxon>
        <taxon>Micromonosporales</taxon>
        <taxon>Micromonosporaceae</taxon>
        <taxon>Virgisporangium</taxon>
    </lineage>
</organism>
<proteinExistence type="predicted"/>
<evidence type="ECO:0000313" key="2">
    <source>
        <dbReference type="EMBL" id="GIJ58396.1"/>
    </source>
</evidence>
<dbReference type="AlphaFoldDB" id="A0A8J3Z6L5"/>
<gene>
    <name evidence="2" type="ORF">Vau01_059120</name>
</gene>
<reference evidence="2" key="1">
    <citation type="submission" date="2021-01" db="EMBL/GenBank/DDBJ databases">
        <title>Whole genome shotgun sequence of Virgisporangium aurantiacum NBRC 16421.</title>
        <authorList>
            <person name="Komaki H."/>
            <person name="Tamura T."/>
        </authorList>
    </citation>
    <scope>NUCLEOTIDE SEQUENCE</scope>
    <source>
        <strain evidence="2">NBRC 16421</strain>
    </source>
</reference>
<protein>
    <submittedName>
        <fullName evidence="2">Uncharacterized protein</fullName>
    </submittedName>
</protein>
<keyword evidence="1" id="KW-1133">Transmembrane helix</keyword>
<evidence type="ECO:0000256" key="1">
    <source>
        <dbReference type="SAM" id="Phobius"/>
    </source>
</evidence>
<evidence type="ECO:0000313" key="3">
    <source>
        <dbReference type="Proteomes" id="UP000612585"/>
    </source>
</evidence>
<keyword evidence="1" id="KW-0472">Membrane</keyword>
<sequence length="82" mass="8733">MAKLLPTALPCRCGWHYPRKHCEAPMSTEAPAVYHASPYPAIVHQAARHRAAGGNLRLPVLGWVILGVLIVALAAAGVLFAL</sequence>